<keyword evidence="4" id="KW-1185">Reference proteome</keyword>
<gene>
    <name evidence="3" type="ORF">Drose_05085</name>
</gene>
<organism evidence="3 4">
    <name type="scientific">Dactylosporangium roseum</name>
    <dbReference type="NCBI Taxonomy" id="47989"/>
    <lineage>
        <taxon>Bacteria</taxon>
        <taxon>Bacillati</taxon>
        <taxon>Actinomycetota</taxon>
        <taxon>Actinomycetes</taxon>
        <taxon>Micromonosporales</taxon>
        <taxon>Micromonosporaceae</taxon>
        <taxon>Dactylosporangium</taxon>
    </lineage>
</organism>
<evidence type="ECO:0000313" key="3">
    <source>
        <dbReference type="EMBL" id="UWZ37652.1"/>
    </source>
</evidence>
<sequence length="157" mass="15727">MKLYLTRERQSALLAVCPSLTASVCHLAPPSVPAPWHESALGGIAVERTTVAAVVPVQASVPAVASVVPVSALVPSASVAALATGSVRGDRAVRIDGLGGGDMVDAERGAADSQVPAQLGGRGIQVQGTSGFTAKHDMTAPKPNGGVRGIPPRGRPV</sequence>
<name>A0ABY5Z733_9ACTN</name>
<proteinExistence type="predicted"/>
<protein>
    <submittedName>
        <fullName evidence="3">Uncharacterized protein</fullName>
    </submittedName>
</protein>
<accession>A0ABY5Z733</accession>
<feature type="compositionally biased region" description="Low complexity" evidence="1">
    <location>
        <begin position="143"/>
        <end position="157"/>
    </location>
</feature>
<keyword evidence="2" id="KW-0732">Signal</keyword>
<feature type="chain" id="PRO_5045071562" evidence="2">
    <location>
        <begin position="28"/>
        <end position="157"/>
    </location>
</feature>
<dbReference type="EMBL" id="CP073721">
    <property type="protein sequence ID" value="UWZ37652.1"/>
    <property type="molecule type" value="Genomic_DNA"/>
</dbReference>
<reference evidence="3" key="1">
    <citation type="submission" date="2021-04" db="EMBL/GenBank/DDBJ databases">
        <title>Biosynthetic gene clusters of Dactylosporangioum roseum.</title>
        <authorList>
            <person name="Hartkoorn R.C."/>
            <person name="Beaudoing E."/>
            <person name="Hot D."/>
            <person name="Moureu S."/>
        </authorList>
    </citation>
    <scope>NUCLEOTIDE SEQUENCE</scope>
    <source>
        <strain evidence="3">NRRL B-16295</strain>
    </source>
</reference>
<evidence type="ECO:0000256" key="1">
    <source>
        <dbReference type="SAM" id="MobiDB-lite"/>
    </source>
</evidence>
<dbReference type="RefSeq" id="WP_260727015.1">
    <property type="nucleotide sequence ID" value="NZ_BAAABS010000033.1"/>
</dbReference>
<dbReference type="Proteomes" id="UP001058271">
    <property type="component" value="Chromosome"/>
</dbReference>
<feature type="region of interest" description="Disordered" evidence="1">
    <location>
        <begin position="133"/>
        <end position="157"/>
    </location>
</feature>
<feature type="signal peptide" evidence="2">
    <location>
        <begin position="1"/>
        <end position="27"/>
    </location>
</feature>
<evidence type="ECO:0000256" key="2">
    <source>
        <dbReference type="SAM" id="SignalP"/>
    </source>
</evidence>
<evidence type="ECO:0000313" key="4">
    <source>
        <dbReference type="Proteomes" id="UP001058271"/>
    </source>
</evidence>